<keyword evidence="5 7" id="KW-0028">Amino-acid biosynthesis</keyword>
<evidence type="ECO:0000256" key="7">
    <source>
        <dbReference type="HAMAP-Rule" id="MF_00006"/>
    </source>
</evidence>
<evidence type="ECO:0000313" key="10">
    <source>
        <dbReference type="EMBL" id="NYH20830.1"/>
    </source>
</evidence>
<keyword evidence="4 7" id="KW-0055">Arginine biosynthesis</keyword>
<dbReference type="Gene3D" id="1.10.275.10">
    <property type="entry name" value="Fumarase/aspartase (N-terminal domain)"/>
    <property type="match status" value="1"/>
</dbReference>
<comment type="similarity">
    <text evidence="7">Belongs to the lyase 1 family. Argininosuccinate lyase subfamily.</text>
</comment>
<dbReference type="PANTHER" id="PTHR43814:SF1">
    <property type="entry name" value="ARGININOSUCCINATE LYASE"/>
    <property type="match status" value="1"/>
</dbReference>
<dbReference type="CDD" id="cd01359">
    <property type="entry name" value="Argininosuccinate_lyase"/>
    <property type="match status" value="1"/>
</dbReference>
<dbReference type="Pfam" id="PF14698">
    <property type="entry name" value="ASL_C2"/>
    <property type="match status" value="1"/>
</dbReference>
<dbReference type="NCBIfam" id="TIGR00838">
    <property type="entry name" value="argH"/>
    <property type="match status" value="1"/>
</dbReference>
<dbReference type="Gene3D" id="1.10.40.30">
    <property type="entry name" value="Fumarase/aspartase (C-terminal domain)"/>
    <property type="match status" value="1"/>
</dbReference>
<gene>
    <name evidence="7" type="primary">argH</name>
    <name evidence="10" type="ORF">GGD40_000309</name>
</gene>
<dbReference type="GO" id="GO:0042450">
    <property type="term" value="P:L-arginine biosynthetic process via ornithine"/>
    <property type="evidence" value="ECO:0007669"/>
    <property type="project" value="UniProtKB-UniRule"/>
</dbReference>
<dbReference type="InterPro" id="IPR000362">
    <property type="entry name" value="Fumarate_lyase_fam"/>
</dbReference>
<dbReference type="GO" id="GO:0005829">
    <property type="term" value="C:cytosol"/>
    <property type="evidence" value="ECO:0007669"/>
    <property type="project" value="TreeGrafter"/>
</dbReference>
<keyword evidence="6 7" id="KW-0456">Lyase</keyword>
<evidence type="ECO:0000256" key="3">
    <source>
        <dbReference type="ARBA" id="ARBA00012338"/>
    </source>
</evidence>
<dbReference type="InterPro" id="IPR020557">
    <property type="entry name" value="Fumarate_lyase_CS"/>
</dbReference>
<comment type="subcellular location">
    <subcellularLocation>
        <location evidence="7">Cytoplasm</location>
    </subcellularLocation>
</comment>
<dbReference type="FunFam" id="1.10.40.30:FF:000001">
    <property type="entry name" value="Argininosuccinate lyase"/>
    <property type="match status" value="1"/>
</dbReference>
<dbReference type="PROSITE" id="PS00163">
    <property type="entry name" value="FUMARATE_LYASES"/>
    <property type="match status" value="1"/>
</dbReference>
<sequence>MNISEPIERLWGGRFKSGPSAALKALSRSEPSFFRLSPYDLAGSRAHAQELRRAEILTDEELQRLLTEMDRLTTQFFAGEIAPSADDEDVHTFLERELTQRLGTTGGKLRAGRSRNDQAANDLRLYLRAKARSLTHAVIDLQQALTEQAGAHTRSVTAGFTHLQPAQPVVFAHHLLAHAQSIYRDVDRLVDWDRRSARSPLGAAALAGSAICLHPELSAVELGYDAPCENSIDAVASRDHVAEFVFVASMLAVNLSRLSEEVILWTSRQFGWVVLDDGYATGSSIMPQKKNSDIAELTRGKAGRLIGNLGGLLATLKSLPLAYNRDLAEDKNAAFDSIDTLELVLPAMAGMIRTMHVNVDEMRRQAPLGFTLATEVADWLALRGVPFSEAHEITGALVRACEEQGIELAEVSVATLAQVDARLDASVLAHLTLEAAVAARSGFGGTAPARVEEQITRLRAALDRQSAWADDYKGPSW</sequence>
<keyword evidence="7" id="KW-0963">Cytoplasm</keyword>
<dbReference type="InterPro" id="IPR008948">
    <property type="entry name" value="L-Aspartase-like"/>
</dbReference>
<dbReference type="GO" id="GO:0004056">
    <property type="term" value="F:argininosuccinate lyase activity"/>
    <property type="evidence" value="ECO:0007669"/>
    <property type="project" value="UniProtKB-UniRule"/>
</dbReference>
<comment type="caution">
    <text evidence="10">The sequence shown here is derived from an EMBL/GenBank/DDBJ whole genome shotgun (WGS) entry which is preliminary data.</text>
</comment>
<dbReference type="EMBL" id="JACCAS010000001">
    <property type="protein sequence ID" value="NYH20830.1"/>
    <property type="molecule type" value="Genomic_DNA"/>
</dbReference>
<feature type="domain" description="Fumarate lyase N-terminal" evidence="8">
    <location>
        <begin position="13"/>
        <end position="307"/>
    </location>
</feature>
<dbReference type="FunFam" id="1.20.200.10:FF:000015">
    <property type="entry name" value="argininosuccinate lyase isoform X2"/>
    <property type="match status" value="1"/>
</dbReference>
<dbReference type="SUPFAM" id="SSF48557">
    <property type="entry name" value="L-aspartase-like"/>
    <property type="match status" value="1"/>
</dbReference>
<comment type="pathway">
    <text evidence="2 7">Amino-acid biosynthesis; L-arginine biosynthesis; L-arginine from L-ornithine and carbamoyl phosphate: step 3/3.</text>
</comment>
<evidence type="ECO:0000256" key="6">
    <source>
        <dbReference type="ARBA" id="ARBA00023239"/>
    </source>
</evidence>
<dbReference type="PRINTS" id="PR00145">
    <property type="entry name" value="ARGSUCLYASE"/>
</dbReference>
<dbReference type="RefSeq" id="WP_218900774.1">
    <property type="nucleotide sequence ID" value="NZ_JACCAS010000001.1"/>
</dbReference>
<evidence type="ECO:0000256" key="5">
    <source>
        <dbReference type="ARBA" id="ARBA00022605"/>
    </source>
</evidence>
<dbReference type="PRINTS" id="PR00149">
    <property type="entry name" value="FUMRATELYASE"/>
</dbReference>
<keyword evidence="11" id="KW-1185">Reference proteome</keyword>
<accession>A0A7Y9WH79</accession>
<dbReference type="Pfam" id="PF00206">
    <property type="entry name" value="Lyase_1"/>
    <property type="match status" value="1"/>
</dbReference>
<evidence type="ECO:0000313" key="11">
    <source>
        <dbReference type="Proteomes" id="UP000540929"/>
    </source>
</evidence>
<dbReference type="InterPro" id="IPR024083">
    <property type="entry name" value="Fumarase/histidase_N"/>
</dbReference>
<reference evidence="10 11" key="1">
    <citation type="submission" date="2020-07" db="EMBL/GenBank/DDBJ databases">
        <title>Exploring microbial biodiversity for novel pathways involved in the catabolism of aromatic compounds derived from lignin.</title>
        <authorList>
            <person name="Elkins J."/>
        </authorList>
    </citation>
    <scope>NUCLEOTIDE SEQUENCE [LARGE SCALE GENOMIC DNA]</scope>
    <source>
        <strain evidence="10 11">H2C3C</strain>
    </source>
</reference>
<comment type="catalytic activity">
    <reaction evidence="1 7">
        <text>2-(N(omega)-L-arginino)succinate = fumarate + L-arginine</text>
        <dbReference type="Rhea" id="RHEA:24020"/>
        <dbReference type="ChEBI" id="CHEBI:29806"/>
        <dbReference type="ChEBI" id="CHEBI:32682"/>
        <dbReference type="ChEBI" id="CHEBI:57472"/>
        <dbReference type="EC" id="4.3.2.1"/>
    </reaction>
</comment>
<feature type="domain" description="Argininosuccinate lyase C-terminal" evidence="9">
    <location>
        <begin position="370"/>
        <end position="438"/>
    </location>
</feature>
<dbReference type="HAMAP" id="MF_00006">
    <property type="entry name" value="Arg_succ_lyase"/>
    <property type="match status" value="1"/>
</dbReference>
<dbReference type="Proteomes" id="UP000540929">
    <property type="component" value="Unassembled WGS sequence"/>
</dbReference>
<evidence type="ECO:0000256" key="2">
    <source>
        <dbReference type="ARBA" id="ARBA00004941"/>
    </source>
</evidence>
<evidence type="ECO:0000256" key="1">
    <source>
        <dbReference type="ARBA" id="ARBA00000985"/>
    </source>
</evidence>
<name>A0A7Y9WH79_9BURK</name>
<proteinExistence type="inferred from homology"/>
<dbReference type="Gene3D" id="1.20.200.10">
    <property type="entry name" value="Fumarase/aspartase (Central domain)"/>
    <property type="match status" value="1"/>
</dbReference>
<organism evidence="10 11">
    <name type="scientific">Paraburkholderia bryophila</name>
    <dbReference type="NCBI Taxonomy" id="420952"/>
    <lineage>
        <taxon>Bacteria</taxon>
        <taxon>Pseudomonadati</taxon>
        <taxon>Pseudomonadota</taxon>
        <taxon>Betaproteobacteria</taxon>
        <taxon>Burkholderiales</taxon>
        <taxon>Burkholderiaceae</taxon>
        <taxon>Paraburkholderia</taxon>
    </lineage>
</organism>
<dbReference type="InterPro" id="IPR009049">
    <property type="entry name" value="Argininosuccinate_lyase"/>
</dbReference>
<evidence type="ECO:0000259" key="9">
    <source>
        <dbReference type="Pfam" id="PF14698"/>
    </source>
</evidence>
<dbReference type="AlphaFoldDB" id="A0A7Y9WH79"/>
<evidence type="ECO:0000256" key="4">
    <source>
        <dbReference type="ARBA" id="ARBA00022571"/>
    </source>
</evidence>
<dbReference type="UniPathway" id="UPA00068">
    <property type="reaction ID" value="UER00114"/>
</dbReference>
<dbReference type="PANTHER" id="PTHR43814">
    <property type="entry name" value="ARGININOSUCCINATE LYASE"/>
    <property type="match status" value="1"/>
</dbReference>
<protein>
    <recommendedName>
        <fullName evidence="3 7">Argininosuccinate lyase</fullName>
        <shortName evidence="7">ASAL</shortName>
        <ecNumber evidence="3 7">4.3.2.1</ecNumber>
    </recommendedName>
    <alternativeName>
        <fullName evidence="7">Arginosuccinase</fullName>
    </alternativeName>
</protein>
<dbReference type="InterPro" id="IPR022761">
    <property type="entry name" value="Fumarate_lyase_N"/>
</dbReference>
<dbReference type="EC" id="4.3.2.1" evidence="3 7"/>
<dbReference type="InterPro" id="IPR029419">
    <property type="entry name" value="Arg_succ_lyase_C"/>
</dbReference>
<evidence type="ECO:0000259" key="8">
    <source>
        <dbReference type="Pfam" id="PF00206"/>
    </source>
</evidence>